<dbReference type="RefSeq" id="WP_072985959.1">
    <property type="nucleotide sequence ID" value="NZ_FQZB01000006.1"/>
</dbReference>
<evidence type="ECO:0000313" key="2">
    <source>
        <dbReference type="Proteomes" id="UP000184310"/>
    </source>
</evidence>
<dbReference type="EMBL" id="FQZB01000006">
    <property type="protein sequence ID" value="SHJ13811.1"/>
    <property type="molecule type" value="Genomic_DNA"/>
</dbReference>
<keyword evidence="2" id="KW-1185">Reference proteome</keyword>
<gene>
    <name evidence="1" type="ORF">SAMN02745163_01397</name>
</gene>
<sequence>MKVKRRIRIIIVIAVIITTFTNFCICYGKQFFDKLDLAINWSINIPMPQNSTTIFAFDFKEGQDFKIWTLNEKSIKKIIKNPLWNEINNSNIKDINNKCLKFSNLLDEKEQEKYKSAVGMDVLNVKTGQYFLYKSQKNKPDNYIFLILDKDRNKVYYMLNIF</sequence>
<protein>
    <submittedName>
        <fullName evidence="1">Uncharacterized protein</fullName>
    </submittedName>
</protein>
<dbReference type="AlphaFoldDB" id="A0A1M6GV19"/>
<name>A0A1M6GV19_9CLOT</name>
<dbReference type="Proteomes" id="UP000184310">
    <property type="component" value="Unassembled WGS sequence"/>
</dbReference>
<evidence type="ECO:0000313" key="1">
    <source>
        <dbReference type="EMBL" id="SHJ13811.1"/>
    </source>
</evidence>
<accession>A0A1M6GV19</accession>
<proteinExistence type="predicted"/>
<reference evidence="1 2" key="1">
    <citation type="submission" date="2016-11" db="EMBL/GenBank/DDBJ databases">
        <authorList>
            <person name="Jaros S."/>
            <person name="Januszkiewicz K."/>
            <person name="Wedrychowicz H."/>
        </authorList>
    </citation>
    <scope>NUCLEOTIDE SEQUENCE [LARGE SCALE GENOMIC DNA]</scope>
    <source>
        <strain evidence="1 2">DSM 21758</strain>
    </source>
</reference>
<organism evidence="1 2">
    <name type="scientific">Clostridium cavendishii DSM 21758</name>
    <dbReference type="NCBI Taxonomy" id="1121302"/>
    <lineage>
        <taxon>Bacteria</taxon>
        <taxon>Bacillati</taxon>
        <taxon>Bacillota</taxon>
        <taxon>Clostridia</taxon>
        <taxon>Eubacteriales</taxon>
        <taxon>Clostridiaceae</taxon>
        <taxon>Clostridium</taxon>
    </lineage>
</organism>